<dbReference type="GO" id="GO:0004497">
    <property type="term" value="F:monooxygenase activity"/>
    <property type="evidence" value="ECO:0007669"/>
    <property type="project" value="UniProtKB-KW"/>
</dbReference>
<keyword evidence="5" id="KW-0503">Monooxygenase</keyword>
<feature type="transmembrane region" description="Helical" evidence="6">
    <location>
        <begin position="43"/>
        <end position="62"/>
    </location>
</feature>
<dbReference type="GO" id="GO:0016705">
    <property type="term" value="F:oxidoreductase activity, acting on paired donors, with incorporation or reduction of molecular oxygen"/>
    <property type="evidence" value="ECO:0007669"/>
    <property type="project" value="InterPro"/>
</dbReference>
<dbReference type="InterPro" id="IPR017972">
    <property type="entry name" value="Cyt_P450_CS"/>
</dbReference>
<accession>A0A6J1C953</accession>
<dbReference type="PRINTS" id="PR00463">
    <property type="entry name" value="EP450I"/>
</dbReference>
<evidence type="ECO:0000256" key="4">
    <source>
        <dbReference type="PIRSR" id="PIRSR602401-1"/>
    </source>
</evidence>
<reference evidence="8" key="1">
    <citation type="submission" date="2025-08" db="UniProtKB">
        <authorList>
            <consortium name="RefSeq"/>
        </authorList>
    </citation>
    <scope>IDENTIFICATION</scope>
    <source>
        <strain evidence="8">OHB3-1</strain>
    </source>
</reference>
<keyword evidence="6" id="KW-0812">Transmembrane</keyword>
<dbReference type="PANTHER" id="PTHR47955:SF15">
    <property type="entry name" value="CYTOCHROME P450 71A2-LIKE"/>
    <property type="match status" value="1"/>
</dbReference>
<evidence type="ECO:0000256" key="2">
    <source>
        <dbReference type="ARBA" id="ARBA00022723"/>
    </source>
</evidence>
<gene>
    <name evidence="8" type="primary">LOC111008589</name>
</gene>
<dbReference type="PROSITE" id="PS00086">
    <property type="entry name" value="CYTOCHROME_P450"/>
    <property type="match status" value="1"/>
</dbReference>
<keyword evidence="6" id="KW-1133">Transmembrane helix</keyword>
<sequence length="540" mass="61667">MQSLKPHHQKERKMDPKSSNLHQIWQQLVEGPYGATIHFNNPISFPLIFLLFLFFLILLKLFRAKNINLLPPSPPQLPIIGNLHQIGALPHLSLATLSNKYGPIMFLKLGHAPTLIISSAKLAREVMKSQDIIFCNRAQNTAANHLLYGCHDIAFGSCGELWRQAKKICVVELLSAKRVDSFQHVRDEEVAILIKRIRKSCDSSSSTNLNKLLLATINNIISRCVLGEKFEDENGDSKFGGVTRKIMELLTRFCVADFFPGFGLIDVVRGFIGELETTFKTMDAFFDKVIEKHREKMGESDDKSDEQDFVDIMLQLQQNKTSDYRFTRDNLKAILLDMFVGGTDTTSVGLEWTMAELIKNPTIMKKVQKEVREIVGKKPKIETKDTEKMEYMKCVIKESLRLHPPAPLLVPRETLKIANLGGYQIPSKTNVWINAWAIQRDPKIWESPNEFIPERFMGKNSFDFKGQDFEFLPFGSGRRKCPGISFGLASFEYALANLLYWFDWKLQEEMAGELDMSEEHGLTDHKKIPLHLKPTPFNSM</sequence>
<evidence type="ECO:0000256" key="1">
    <source>
        <dbReference type="ARBA" id="ARBA00010617"/>
    </source>
</evidence>
<dbReference type="OrthoDB" id="1470350at2759"/>
<dbReference type="InterPro" id="IPR002401">
    <property type="entry name" value="Cyt_P450_E_grp-I"/>
</dbReference>
<dbReference type="RefSeq" id="XP_022137028.1">
    <property type="nucleotide sequence ID" value="XM_022281336.1"/>
</dbReference>
<dbReference type="GeneID" id="111008589"/>
<dbReference type="CDD" id="cd11072">
    <property type="entry name" value="CYP71-like"/>
    <property type="match status" value="1"/>
</dbReference>
<keyword evidence="6" id="KW-0472">Membrane</keyword>
<dbReference type="PANTHER" id="PTHR47955">
    <property type="entry name" value="CYTOCHROME P450 FAMILY 71 PROTEIN"/>
    <property type="match status" value="1"/>
</dbReference>
<dbReference type="Proteomes" id="UP000504603">
    <property type="component" value="Unplaced"/>
</dbReference>
<dbReference type="Pfam" id="PF00067">
    <property type="entry name" value="p450"/>
    <property type="match status" value="1"/>
</dbReference>
<feature type="binding site" description="axial binding residue" evidence="4">
    <location>
        <position position="481"/>
    </location>
    <ligand>
        <name>heme</name>
        <dbReference type="ChEBI" id="CHEBI:30413"/>
    </ligand>
    <ligandPart>
        <name>Fe</name>
        <dbReference type="ChEBI" id="CHEBI:18248"/>
    </ligandPart>
</feature>
<dbReference type="InterPro" id="IPR001128">
    <property type="entry name" value="Cyt_P450"/>
</dbReference>
<keyword evidence="7" id="KW-1185">Reference proteome</keyword>
<evidence type="ECO:0000313" key="8">
    <source>
        <dbReference type="RefSeq" id="XP_022137028.1"/>
    </source>
</evidence>
<dbReference type="PRINTS" id="PR00385">
    <property type="entry name" value="P450"/>
</dbReference>
<protein>
    <submittedName>
        <fullName evidence="8">Cytochrome P450 71A1-like</fullName>
    </submittedName>
</protein>
<dbReference type="InterPro" id="IPR036396">
    <property type="entry name" value="Cyt_P450_sf"/>
</dbReference>
<name>A0A6J1C953_MOMCH</name>
<dbReference type="FunFam" id="1.10.630.10:FF:000011">
    <property type="entry name" value="Cytochrome P450 83B1"/>
    <property type="match status" value="1"/>
</dbReference>
<dbReference type="GO" id="GO:0005506">
    <property type="term" value="F:iron ion binding"/>
    <property type="evidence" value="ECO:0007669"/>
    <property type="project" value="InterPro"/>
</dbReference>
<keyword evidence="5" id="KW-0560">Oxidoreductase</keyword>
<comment type="cofactor">
    <cofactor evidence="4">
        <name>heme</name>
        <dbReference type="ChEBI" id="CHEBI:30413"/>
    </cofactor>
</comment>
<dbReference type="KEGG" id="mcha:111008589"/>
<dbReference type="GO" id="GO:0020037">
    <property type="term" value="F:heme binding"/>
    <property type="evidence" value="ECO:0007669"/>
    <property type="project" value="InterPro"/>
</dbReference>
<evidence type="ECO:0000313" key="7">
    <source>
        <dbReference type="Proteomes" id="UP000504603"/>
    </source>
</evidence>
<keyword evidence="3 4" id="KW-0408">Iron</keyword>
<evidence type="ECO:0000256" key="3">
    <source>
        <dbReference type="ARBA" id="ARBA00023004"/>
    </source>
</evidence>
<comment type="similarity">
    <text evidence="1 5">Belongs to the cytochrome P450 family.</text>
</comment>
<evidence type="ECO:0000256" key="5">
    <source>
        <dbReference type="RuleBase" id="RU000461"/>
    </source>
</evidence>
<dbReference type="AlphaFoldDB" id="A0A6J1C953"/>
<proteinExistence type="inferred from homology"/>
<dbReference type="Gene3D" id="1.10.630.10">
    <property type="entry name" value="Cytochrome P450"/>
    <property type="match status" value="1"/>
</dbReference>
<evidence type="ECO:0000256" key="6">
    <source>
        <dbReference type="SAM" id="Phobius"/>
    </source>
</evidence>
<keyword evidence="2 4" id="KW-0479">Metal-binding</keyword>
<keyword evidence="4 5" id="KW-0349">Heme</keyword>
<organism evidence="7 8">
    <name type="scientific">Momordica charantia</name>
    <name type="common">Bitter gourd</name>
    <name type="synonym">Balsam pear</name>
    <dbReference type="NCBI Taxonomy" id="3673"/>
    <lineage>
        <taxon>Eukaryota</taxon>
        <taxon>Viridiplantae</taxon>
        <taxon>Streptophyta</taxon>
        <taxon>Embryophyta</taxon>
        <taxon>Tracheophyta</taxon>
        <taxon>Spermatophyta</taxon>
        <taxon>Magnoliopsida</taxon>
        <taxon>eudicotyledons</taxon>
        <taxon>Gunneridae</taxon>
        <taxon>Pentapetalae</taxon>
        <taxon>rosids</taxon>
        <taxon>fabids</taxon>
        <taxon>Cucurbitales</taxon>
        <taxon>Cucurbitaceae</taxon>
        <taxon>Momordiceae</taxon>
        <taxon>Momordica</taxon>
    </lineage>
</organism>
<dbReference type="SUPFAM" id="SSF48264">
    <property type="entry name" value="Cytochrome P450"/>
    <property type="match status" value="1"/>
</dbReference>